<organism evidence="1 2">
    <name type="scientific">Helicobacter bilis</name>
    <dbReference type="NCBI Taxonomy" id="37372"/>
    <lineage>
        <taxon>Bacteria</taxon>
        <taxon>Pseudomonadati</taxon>
        <taxon>Campylobacterota</taxon>
        <taxon>Epsilonproteobacteria</taxon>
        <taxon>Campylobacterales</taxon>
        <taxon>Helicobacteraceae</taxon>
        <taxon>Helicobacter</taxon>
    </lineage>
</organism>
<gene>
    <name evidence="1" type="ORF">LS79_010635</name>
</gene>
<dbReference type="AlphaFoldDB" id="A0A4U8U4X1"/>
<evidence type="ECO:0000313" key="2">
    <source>
        <dbReference type="Proteomes" id="UP000029857"/>
    </source>
</evidence>
<name>A0A4U8U4X1_9HELI</name>
<reference evidence="1 2" key="1">
    <citation type="journal article" date="2014" name="Genome Announc.">
        <title>Draft genome sequences of eight enterohepatic helicobacter species isolated from both laboratory and wild rodents.</title>
        <authorList>
            <person name="Sheh A."/>
            <person name="Shen Z."/>
            <person name="Fox J.G."/>
        </authorList>
    </citation>
    <scope>NUCLEOTIDE SEQUENCE [LARGE SCALE GENOMIC DNA]</scope>
    <source>
        <strain evidence="1 2">ATCC 49320</strain>
    </source>
</reference>
<dbReference type="EMBL" id="JRPJ02000062">
    <property type="protein sequence ID" value="TLE08054.1"/>
    <property type="molecule type" value="Genomic_DNA"/>
</dbReference>
<proteinExistence type="predicted"/>
<protein>
    <submittedName>
        <fullName evidence="1">Uncharacterized protein</fullName>
    </submittedName>
</protein>
<dbReference type="Proteomes" id="UP000029857">
    <property type="component" value="Unassembled WGS sequence"/>
</dbReference>
<accession>A0A4U8U4X1</accession>
<comment type="caution">
    <text evidence="1">The sequence shown here is derived from an EMBL/GenBank/DDBJ whole genome shotgun (WGS) entry which is preliminary data.</text>
</comment>
<evidence type="ECO:0000313" key="1">
    <source>
        <dbReference type="EMBL" id="TLE08054.1"/>
    </source>
</evidence>
<dbReference type="RefSeq" id="WP_138196294.1">
    <property type="nucleotide sequence ID" value="NZ_JAXEZL010000003.1"/>
</dbReference>
<sequence>MGLNGLRGFKGGRGFYVGFGKCTYFIGICIYPPPPVNITALCYFCNIFIYGIDMLEFWGIFIKGFEWLYNIIMAKIAF</sequence>